<keyword evidence="3 6" id="KW-1133">Transmembrane helix</keyword>
<keyword evidence="5" id="KW-0862">Zinc</keyword>
<feature type="transmembrane region" description="Helical" evidence="6">
    <location>
        <begin position="81"/>
        <end position="99"/>
    </location>
</feature>
<evidence type="ECO:0000256" key="4">
    <source>
        <dbReference type="ARBA" id="ARBA00023136"/>
    </source>
</evidence>
<sequence>MLCQIPDGPFIDQNPDISNDPAMSRYTSFYQWFLNHITLHDHDDEKEELLNGLTHLLGGGLSLVALSAILIKVATGDNPSLLAAGLVFGLSMILLYFSSGMYHLVSGPVVKRVMRIMDHTTIYVLIAGTYTPIMVYLGTSEARVVLFTVWGLAAAGFFFTIFFWGRYGFLHVLFYLGMGWIILLVWETLREAVPPGLVHWAIAGGITYSAGTIVYGLKMIPFYHAIWHLFVMGGSACFFIGIYQNIL</sequence>
<gene>
    <name evidence="7" type="ORF">SAMN05920897_11559</name>
</gene>
<evidence type="ECO:0000256" key="1">
    <source>
        <dbReference type="ARBA" id="ARBA00004141"/>
    </source>
</evidence>
<comment type="subcellular location">
    <subcellularLocation>
        <location evidence="1">Membrane</location>
        <topology evidence="1">Multi-pass membrane protein</topology>
    </subcellularLocation>
</comment>
<name>A0A1N6VRJ8_9SPIO</name>
<keyword evidence="4 6" id="KW-0472">Membrane</keyword>
<proteinExistence type="predicted"/>
<dbReference type="Proteomes" id="UP000186400">
    <property type="component" value="Unassembled WGS sequence"/>
</dbReference>
<dbReference type="AlphaFoldDB" id="A0A1N6VRJ8"/>
<feature type="transmembrane region" description="Helical" evidence="6">
    <location>
        <begin position="169"/>
        <end position="186"/>
    </location>
</feature>
<dbReference type="InterPro" id="IPR004254">
    <property type="entry name" value="AdipoR/HlyIII-related"/>
</dbReference>
<feature type="transmembrane region" description="Helical" evidence="6">
    <location>
        <begin position="56"/>
        <end position="75"/>
    </location>
</feature>
<evidence type="ECO:0000256" key="5">
    <source>
        <dbReference type="PIRSR" id="PIRSR604254-1"/>
    </source>
</evidence>
<evidence type="ECO:0000256" key="6">
    <source>
        <dbReference type="SAM" id="Phobius"/>
    </source>
</evidence>
<organism evidence="7 8">
    <name type="scientific">Alkalispirochaeta americana</name>
    <dbReference type="NCBI Taxonomy" id="159291"/>
    <lineage>
        <taxon>Bacteria</taxon>
        <taxon>Pseudomonadati</taxon>
        <taxon>Spirochaetota</taxon>
        <taxon>Spirochaetia</taxon>
        <taxon>Spirochaetales</taxon>
        <taxon>Spirochaetaceae</taxon>
        <taxon>Alkalispirochaeta</taxon>
    </lineage>
</organism>
<dbReference type="GO" id="GO:0016020">
    <property type="term" value="C:membrane"/>
    <property type="evidence" value="ECO:0007669"/>
    <property type="project" value="UniProtKB-SubCell"/>
</dbReference>
<feature type="binding site" evidence="5">
    <location>
        <position position="224"/>
    </location>
    <ligand>
        <name>Zn(2+)</name>
        <dbReference type="ChEBI" id="CHEBI:29105"/>
    </ligand>
</feature>
<accession>A0A1N6VRJ8</accession>
<feature type="transmembrane region" description="Helical" evidence="6">
    <location>
        <begin position="229"/>
        <end position="246"/>
    </location>
</feature>
<feature type="transmembrane region" description="Helical" evidence="6">
    <location>
        <begin position="120"/>
        <end position="138"/>
    </location>
</feature>
<evidence type="ECO:0000313" key="7">
    <source>
        <dbReference type="EMBL" id="SIQ80398.1"/>
    </source>
</evidence>
<feature type="binding site" evidence="5">
    <location>
        <position position="103"/>
    </location>
    <ligand>
        <name>Zn(2+)</name>
        <dbReference type="ChEBI" id="CHEBI:29105"/>
    </ligand>
</feature>
<dbReference type="EMBL" id="FTMS01000015">
    <property type="protein sequence ID" value="SIQ80398.1"/>
    <property type="molecule type" value="Genomic_DNA"/>
</dbReference>
<keyword evidence="8" id="KW-1185">Reference proteome</keyword>
<feature type="transmembrane region" description="Helical" evidence="6">
    <location>
        <begin position="144"/>
        <end position="164"/>
    </location>
</feature>
<evidence type="ECO:0000256" key="3">
    <source>
        <dbReference type="ARBA" id="ARBA00022989"/>
    </source>
</evidence>
<dbReference type="Pfam" id="PF03006">
    <property type="entry name" value="HlyIII"/>
    <property type="match status" value="1"/>
</dbReference>
<dbReference type="GO" id="GO:0046872">
    <property type="term" value="F:metal ion binding"/>
    <property type="evidence" value="ECO:0007669"/>
    <property type="project" value="UniProtKB-KW"/>
</dbReference>
<feature type="transmembrane region" description="Helical" evidence="6">
    <location>
        <begin position="198"/>
        <end position="217"/>
    </location>
</feature>
<reference evidence="8" key="1">
    <citation type="submission" date="2017-01" db="EMBL/GenBank/DDBJ databases">
        <authorList>
            <person name="Varghese N."/>
            <person name="Submissions S."/>
        </authorList>
    </citation>
    <scope>NUCLEOTIDE SEQUENCE [LARGE SCALE GENOMIC DNA]</scope>
    <source>
        <strain evidence="8">ASpG1</strain>
    </source>
</reference>
<dbReference type="PANTHER" id="PTHR20855:SF3">
    <property type="entry name" value="LD03007P"/>
    <property type="match status" value="1"/>
</dbReference>
<evidence type="ECO:0000256" key="2">
    <source>
        <dbReference type="ARBA" id="ARBA00022692"/>
    </source>
</evidence>
<dbReference type="STRING" id="159291.SAMN05920897_11559"/>
<evidence type="ECO:0000313" key="8">
    <source>
        <dbReference type="Proteomes" id="UP000186400"/>
    </source>
</evidence>
<keyword evidence="2 6" id="KW-0812">Transmembrane</keyword>
<dbReference type="PANTHER" id="PTHR20855">
    <property type="entry name" value="ADIPOR/PROGESTIN RECEPTOR-RELATED"/>
    <property type="match status" value="1"/>
</dbReference>
<keyword evidence="5" id="KW-0479">Metal-binding</keyword>
<feature type="binding site" evidence="5">
    <location>
        <position position="228"/>
    </location>
    <ligand>
        <name>Zn(2+)</name>
        <dbReference type="ChEBI" id="CHEBI:29105"/>
    </ligand>
</feature>
<protein>
    <submittedName>
        <fullName evidence="7">Hemolysin III</fullName>
    </submittedName>
</protein>